<dbReference type="EMBL" id="QXTE01012511">
    <property type="protein sequence ID" value="TFJ95179.1"/>
    <property type="molecule type" value="Genomic_DNA"/>
</dbReference>
<feature type="region of interest" description="Disordered" evidence="1">
    <location>
        <begin position="81"/>
        <end position="107"/>
    </location>
</feature>
<name>A0A4D9F200_9SAUR</name>
<evidence type="ECO:0000256" key="1">
    <source>
        <dbReference type="SAM" id="MobiDB-lite"/>
    </source>
</evidence>
<accession>A0A4D9F200</accession>
<reference evidence="3 4" key="2">
    <citation type="submission" date="2019-04" db="EMBL/GenBank/DDBJ databases">
        <title>The genome sequence of big-headed turtle.</title>
        <authorList>
            <person name="Gong S."/>
        </authorList>
    </citation>
    <scope>NUCLEOTIDE SEQUENCE [LARGE SCALE GENOMIC DNA]</scope>
    <source>
        <strain evidence="3">DO16091913</strain>
        <tissue evidence="3">Muscle</tissue>
    </source>
</reference>
<dbReference type="Proteomes" id="UP000297703">
    <property type="component" value="Unassembled WGS sequence"/>
</dbReference>
<sequence>MCTCTQWACAFTCHFPSTAPRKIMEPQEIPCLLIAARGLRSLQLLCSLGLPPVQAFQNGPFFEVAGGRGCTSEVAFIHKPQSPNRRQPLAPSPIGRALTDQPLRAEQADTKCPVHVPPSLRCTPKASAVSGPPTGPLMGMDGC</sequence>
<organism evidence="3 4">
    <name type="scientific">Platysternon megacephalum</name>
    <name type="common">big-headed turtle</name>
    <dbReference type="NCBI Taxonomy" id="55544"/>
    <lineage>
        <taxon>Eukaryota</taxon>
        <taxon>Metazoa</taxon>
        <taxon>Chordata</taxon>
        <taxon>Craniata</taxon>
        <taxon>Vertebrata</taxon>
        <taxon>Euteleostomi</taxon>
        <taxon>Archelosauria</taxon>
        <taxon>Testudinata</taxon>
        <taxon>Testudines</taxon>
        <taxon>Cryptodira</taxon>
        <taxon>Durocryptodira</taxon>
        <taxon>Testudinoidea</taxon>
        <taxon>Platysternidae</taxon>
        <taxon>Platysternon</taxon>
    </lineage>
</organism>
<protein>
    <submittedName>
        <fullName evidence="2">Geraniol 8-hydroxylase-like</fullName>
    </submittedName>
    <submittedName>
        <fullName evidence="3">Linker for activation of T-cells family member 2</fullName>
    </submittedName>
</protein>
<keyword evidence="4" id="KW-1185">Reference proteome</keyword>
<dbReference type="AlphaFoldDB" id="A0A4D9F200"/>
<proteinExistence type="predicted"/>
<evidence type="ECO:0000313" key="4">
    <source>
        <dbReference type="Proteomes" id="UP000297703"/>
    </source>
</evidence>
<evidence type="ECO:0000313" key="2">
    <source>
        <dbReference type="EMBL" id="TFJ95179.1"/>
    </source>
</evidence>
<reference evidence="3 4" key="1">
    <citation type="submission" date="2019-04" db="EMBL/GenBank/DDBJ databases">
        <title>Draft genome of the big-headed turtle Platysternon megacephalum.</title>
        <authorList>
            <person name="Gong S."/>
        </authorList>
    </citation>
    <scope>NUCLEOTIDE SEQUENCE [LARGE SCALE GENOMIC DNA]</scope>
    <source>
        <strain evidence="3">DO16091913</strain>
        <tissue evidence="3">Muscle</tissue>
    </source>
</reference>
<evidence type="ECO:0000313" key="3">
    <source>
        <dbReference type="EMBL" id="TFK13442.1"/>
    </source>
</evidence>
<dbReference type="EMBL" id="QXTE01000016">
    <property type="protein sequence ID" value="TFK13442.1"/>
    <property type="molecule type" value="Genomic_DNA"/>
</dbReference>
<gene>
    <name evidence="3" type="ORF">DR999_PMT03403</name>
    <name evidence="2" type="ORF">DR999_PMT23365</name>
</gene>
<comment type="caution">
    <text evidence="3">The sequence shown here is derived from an EMBL/GenBank/DDBJ whole genome shotgun (WGS) entry which is preliminary data.</text>
</comment>